<dbReference type="Pfam" id="PF00005">
    <property type="entry name" value="ABC_tran"/>
    <property type="match status" value="1"/>
</dbReference>
<dbReference type="InterPro" id="IPR003439">
    <property type="entry name" value="ABC_transporter-like_ATP-bd"/>
</dbReference>
<name>A0A7W7CG36_9PSEU</name>
<accession>A0A7W7CG36</accession>
<evidence type="ECO:0000256" key="3">
    <source>
        <dbReference type="ARBA" id="ARBA00022741"/>
    </source>
</evidence>
<dbReference type="SMART" id="SM00382">
    <property type="entry name" value="AAA"/>
    <property type="match status" value="1"/>
</dbReference>
<evidence type="ECO:0000313" key="7">
    <source>
        <dbReference type="Proteomes" id="UP000533598"/>
    </source>
</evidence>
<sequence>MFEAENVSKRFGRRTVLDGVSFAAAPGQVTALVGHNGAGKTTLMRSALRLARPDAGRLLVLGKNVRDYPSVGRVVGSSLDASALPPNWTGRLAATLIADLLGLPAHAAEEMLARVDLTKAAGDRIRTYSLGMRQRLALGLALLGERPVLMLDEPTNGLDPVAQRFVRDTLAERALAGATVLVSSHDLLALETYVDRVVLIREGRIVLDESIKVLRAAGASLEELYLQAHDAELRKAG</sequence>
<keyword evidence="2" id="KW-0813">Transport</keyword>
<reference evidence="6 7" key="1">
    <citation type="submission" date="2020-08" db="EMBL/GenBank/DDBJ databases">
        <title>Sequencing the genomes of 1000 actinobacteria strains.</title>
        <authorList>
            <person name="Klenk H.-P."/>
        </authorList>
    </citation>
    <scope>NUCLEOTIDE SEQUENCE [LARGE SCALE GENOMIC DNA]</scope>
    <source>
        <strain evidence="6 7">DSM 44230</strain>
    </source>
</reference>
<dbReference type="PANTHER" id="PTHR43335">
    <property type="entry name" value="ABC TRANSPORTER, ATP-BINDING PROTEIN"/>
    <property type="match status" value="1"/>
</dbReference>
<feature type="domain" description="ABC transporter" evidence="5">
    <location>
        <begin position="2"/>
        <end position="227"/>
    </location>
</feature>
<dbReference type="PANTHER" id="PTHR43335:SF4">
    <property type="entry name" value="ABC TRANSPORTER, ATP-BINDING PROTEIN"/>
    <property type="match status" value="1"/>
</dbReference>
<organism evidence="6 7">
    <name type="scientific">Crossiella cryophila</name>
    <dbReference type="NCBI Taxonomy" id="43355"/>
    <lineage>
        <taxon>Bacteria</taxon>
        <taxon>Bacillati</taxon>
        <taxon>Actinomycetota</taxon>
        <taxon>Actinomycetes</taxon>
        <taxon>Pseudonocardiales</taxon>
        <taxon>Pseudonocardiaceae</taxon>
        <taxon>Crossiella</taxon>
    </lineage>
</organism>
<dbReference type="SUPFAM" id="SSF52540">
    <property type="entry name" value="P-loop containing nucleoside triphosphate hydrolases"/>
    <property type="match status" value="1"/>
</dbReference>
<dbReference type="GO" id="GO:0005524">
    <property type="term" value="F:ATP binding"/>
    <property type="evidence" value="ECO:0007669"/>
    <property type="project" value="UniProtKB-KW"/>
</dbReference>
<keyword evidence="7" id="KW-1185">Reference proteome</keyword>
<dbReference type="PROSITE" id="PS00211">
    <property type="entry name" value="ABC_TRANSPORTER_1"/>
    <property type="match status" value="1"/>
</dbReference>
<proteinExistence type="inferred from homology"/>
<evidence type="ECO:0000256" key="4">
    <source>
        <dbReference type="ARBA" id="ARBA00022840"/>
    </source>
</evidence>
<dbReference type="AlphaFoldDB" id="A0A7W7CG36"/>
<dbReference type="Gene3D" id="3.40.50.300">
    <property type="entry name" value="P-loop containing nucleotide triphosphate hydrolases"/>
    <property type="match status" value="1"/>
</dbReference>
<evidence type="ECO:0000313" key="6">
    <source>
        <dbReference type="EMBL" id="MBB4679186.1"/>
    </source>
</evidence>
<dbReference type="InterPro" id="IPR003593">
    <property type="entry name" value="AAA+_ATPase"/>
</dbReference>
<gene>
    <name evidence="6" type="ORF">HNR67_005304</name>
</gene>
<keyword evidence="3" id="KW-0547">Nucleotide-binding</keyword>
<evidence type="ECO:0000259" key="5">
    <source>
        <dbReference type="PROSITE" id="PS50893"/>
    </source>
</evidence>
<protein>
    <submittedName>
        <fullName evidence="6">ABC-type multidrug transport system ATPase subunit</fullName>
    </submittedName>
</protein>
<keyword evidence="4" id="KW-0067">ATP-binding</keyword>
<dbReference type="Proteomes" id="UP000533598">
    <property type="component" value="Unassembled WGS sequence"/>
</dbReference>
<comment type="caution">
    <text evidence="6">The sequence shown here is derived from an EMBL/GenBank/DDBJ whole genome shotgun (WGS) entry which is preliminary data.</text>
</comment>
<evidence type="ECO:0000256" key="2">
    <source>
        <dbReference type="ARBA" id="ARBA00022448"/>
    </source>
</evidence>
<dbReference type="RefSeq" id="WP_185004963.1">
    <property type="nucleotide sequence ID" value="NZ_BAAAUI010000025.1"/>
</dbReference>
<comment type="similarity">
    <text evidence="1">Belongs to the ABC transporter superfamily.</text>
</comment>
<evidence type="ECO:0000256" key="1">
    <source>
        <dbReference type="ARBA" id="ARBA00005417"/>
    </source>
</evidence>
<dbReference type="PROSITE" id="PS50893">
    <property type="entry name" value="ABC_TRANSPORTER_2"/>
    <property type="match status" value="1"/>
</dbReference>
<dbReference type="InterPro" id="IPR027417">
    <property type="entry name" value="P-loop_NTPase"/>
</dbReference>
<dbReference type="EMBL" id="JACHMH010000001">
    <property type="protein sequence ID" value="MBB4679186.1"/>
    <property type="molecule type" value="Genomic_DNA"/>
</dbReference>
<dbReference type="InterPro" id="IPR017871">
    <property type="entry name" value="ABC_transporter-like_CS"/>
</dbReference>
<dbReference type="GO" id="GO:0016887">
    <property type="term" value="F:ATP hydrolysis activity"/>
    <property type="evidence" value="ECO:0007669"/>
    <property type="project" value="InterPro"/>
</dbReference>